<protein>
    <recommendedName>
        <fullName evidence="5">Transmembrane protein</fullName>
    </recommendedName>
</protein>
<keyword evidence="4" id="KW-1185">Reference proteome</keyword>
<keyword evidence="2" id="KW-0472">Membrane</keyword>
<evidence type="ECO:0000256" key="2">
    <source>
        <dbReference type="SAM" id="Phobius"/>
    </source>
</evidence>
<accession>A0A5B9PER4</accession>
<name>A0A5B9PER4_9BACT</name>
<feature type="compositionally biased region" description="Polar residues" evidence="1">
    <location>
        <begin position="47"/>
        <end position="63"/>
    </location>
</feature>
<dbReference type="AlphaFoldDB" id="A0A5B9PER4"/>
<organism evidence="3 4">
    <name type="scientific">Mariniblastus fucicola</name>
    <dbReference type="NCBI Taxonomy" id="980251"/>
    <lineage>
        <taxon>Bacteria</taxon>
        <taxon>Pseudomonadati</taxon>
        <taxon>Planctomycetota</taxon>
        <taxon>Planctomycetia</taxon>
        <taxon>Pirellulales</taxon>
        <taxon>Pirellulaceae</taxon>
        <taxon>Mariniblastus</taxon>
    </lineage>
</organism>
<feature type="region of interest" description="Disordered" evidence="1">
    <location>
        <begin position="41"/>
        <end position="87"/>
    </location>
</feature>
<reference evidence="3 4" key="1">
    <citation type="submission" date="2019-08" db="EMBL/GenBank/DDBJ databases">
        <title>Deep-cultivation of Planctomycetes and their phenomic and genomic characterization uncovers novel biology.</title>
        <authorList>
            <person name="Wiegand S."/>
            <person name="Jogler M."/>
            <person name="Boedeker C."/>
            <person name="Pinto D."/>
            <person name="Vollmers J."/>
            <person name="Rivas-Marin E."/>
            <person name="Kohn T."/>
            <person name="Peeters S.H."/>
            <person name="Heuer A."/>
            <person name="Rast P."/>
            <person name="Oberbeckmann S."/>
            <person name="Bunk B."/>
            <person name="Jeske O."/>
            <person name="Meyerdierks A."/>
            <person name="Storesund J.E."/>
            <person name="Kallscheuer N."/>
            <person name="Luecker S."/>
            <person name="Lage O.M."/>
            <person name="Pohl T."/>
            <person name="Merkel B.J."/>
            <person name="Hornburger P."/>
            <person name="Mueller R.-W."/>
            <person name="Bruemmer F."/>
            <person name="Labrenz M."/>
            <person name="Spormann A.M."/>
            <person name="Op den Camp H."/>
            <person name="Overmann J."/>
            <person name="Amann R."/>
            <person name="Jetten M.S.M."/>
            <person name="Mascher T."/>
            <person name="Medema M.H."/>
            <person name="Devos D.P."/>
            <person name="Kaster A.-K."/>
            <person name="Ovreas L."/>
            <person name="Rohde M."/>
            <person name="Galperin M.Y."/>
            <person name="Jogler C."/>
        </authorList>
    </citation>
    <scope>NUCLEOTIDE SEQUENCE [LARGE SCALE GENOMIC DNA]</scope>
    <source>
        <strain evidence="3 4">FC18</strain>
    </source>
</reference>
<dbReference type="EMBL" id="CP042912">
    <property type="protein sequence ID" value="QEG23695.1"/>
    <property type="molecule type" value="Genomic_DNA"/>
</dbReference>
<feature type="transmembrane region" description="Helical" evidence="2">
    <location>
        <begin position="104"/>
        <end position="123"/>
    </location>
</feature>
<sequence>MILRAVLATFLSPALLLAFVMFFLVSGPTVCAQESGGLILQEEQDPSLGSNQPIPFPGQSGQSDDGDFLNAADESAESSALPTNVAHQETKAQQQIVMRTLQTIGGMLLVGAALIIAILAFNNRKDQFGNSRRSNRR</sequence>
<dbReference type="RefSeq" id="WP_075086192.1">
    <property type="nucleotide sequence ID" value="NZ_CP042912.1"/>
</dbReference>
<feature type="compositionally biased region" description="Polar residues" evidence="1">
    <location>
        <begin position="77"/>
        <end position="87"/>
    </location>
</feature>
<dbReference type="KEGG" id="mff:MFFC18_35960"/>
<proteinExistence type="predicted"/>
<gene>
    <name evidence="3" type="ORF">MFFC18_35960</name>
</gene>
<dbReference type="Proteomes" id="UP000322214">
    <property type="component" value="Chromosome"/>
</dbReference>
<evidence type="ECO:0000256" key="1">
    <source>
        <dbReference type="SAM" id="MobiDB-lite"/>
    </source>
</evidence>
<evidence type="ECO:0008006" key="5">
    <source>
        <dbReference type="Google" id="ProtNLM"/>
    </source>
</evidence>
<evidence type="ECO:0000313" key="4">
    <source>
        <dbReference type="Proteomes" id="UP000322214"/>
    </source>
</evidence>
<keyword evidence="2" id="KW-1133">Transmembrane helix</keyword>
<keyword evidence="2" id="KW-0812">Transmembrane</keyword>
<evidence type="ECO:0000313" key="3">
    <source>
        <dbReference type="EMBL" id="QEG23695.1"/>
    </source>
</evidence>